<evidence type="ECO:0000313" key="2">
    <source>
        <dbReference type="EMBL" id="MBC1520100.1"/>
    </source>
</evidence>
<evidence type="ECO:0000259" key="1">
    <source>
        <dbReference type="Pfam" id="PF04230"/>
    </source>
</evidence>
<dbReference type="AlphaFoldDB" id="A0A841ZM71"/>
<protein>
    <submittedName>
        <fullName evidence="2">Polysaccharide pyruvyl transferase family protein</fullName>
    </submittedName>
</protein>
<dbReference type="Pfam" id="PF04230">
    <property type="entry name" value="PS_pyruv_trans"/>
    <property type="match status" value="1"/>
</dbReference>
<feature type="domain" description="Polysaccharide pyruvyl transferase" evidence="1">
    <location>
        <begin position="14"/>
        <end position="315"/>
    </location>
</feature>
<comment type="caution">
    <text evidence="2">The sequence shown here is derived from an EMBL/GenBank/DDBJ whole genome shotgun (WGS) entry which is preliminary data.</text>
</comment>
<gene>
    <name evidence="2" type="ORF">HB912_00385</name>
</gene>
<keyword evidence="2" id="KW-0808">Transferase</keyword>
<dbReference type="RefSeq" id="WP_185371711.1">
    <property type="nucleotide sequence ID" value="NZ_JAARRM010000001.1"/>
</dbReference>
<dbReference type="Proteomes" id="UP000559885">
    <property type="component" value="Unassembled WGS sequence"/>
</dbReference>
<organism evidence="2 3">
    <name type="scientific">Listeria aquatica</name>
    <dbReference type="NCBI Taxonomy" id="1494960"/>
    <lineage>
        <taxon>Bacteria</taxon>
        <taxon>Bacillati</taxon>
        <taxon>Bacillota</taxon>
        <taxon>Bacilli</taxon>
        <taxon>Bacillales</taxon>
        <taxon>Listeriaceae</taxon>
        <taxon>Listeria</taxon>
    </lineage>
</organism>
<accession>A0A841ZM71</accession>
<dbReference type="EMBL" id="JAARRM010000001">
    <property type="protein sequence ID" value="MBC1520100.1"/>
    <property type="molecule type" value="Genomic_DNA"/>
</dbReference>
<dbReference type="InterPro" id="IPR007345">
    <property type="entry name" value="Polysacch_pyruvyl_Trfase"/>
</dbReference>
<evidence type="ECO:0000313" key="3">
    <source>
        <dbReference type="Proteomes" id="UP000559885"/>
    </source>
</evidence>
<proteinExistence type="predicted"/>
<sequence length="383" mass="44092">MKKIGIITLNGDFNYGNRLQNFALQQILKKEGAEVDTIAVKRKKIDKLKHEFIYSHISTIADIKFIIQKLIGKITPNSLRKRKVYKKMINAKKDVIAPFSSEYISQKTVKQSEVADLNDKYDLFIAGSDQVWNPNIISFDDTNFLGFADSHKKFSYSASFGVSEIPATPKKLRDHFRKSLTDFQYISVRENAGKKIIKELINVDVEVAPDPTLLLSKQEWMEFLKPEKYHETPYLLVYFISEPAKETWKQIQCFAEAKGLKIIKIMGDSYDPKQQIVTPLDFIRSICFAEYVITDSFHSCVFSIVTNTPFFVYERSDGKGVSSRIDTLLQTFGLEDTRVKIETPLLTVNPAYHFDQVNSVLMQEKKRGVELIRKHILNNFVTD</sequence>
<reference evidence="2 3" key="1">
    <citation type="submission" date="2020-03" db="EMBL/GenBank/DDBJ databases">
        <title>Soil Listeria distribution.</title>
        <authorList>
            <person name="Liao J."/>
            <person name="Wiedmann M."/>
        </authorList>
    </citation>
    <scope>NUCLEOTIDE SEQUENCE [LARGE SCALE GENOMIC DNA]</scope>
    <source>
        <strain evidence="2 3">FSL L7-1507</strain>
    </source>
</reference>
<dbReference type="GO" id="GO:0016740">
    <property type="term" value="F:transferase activity"/>
    <property type="evidence" value="ECO:0007669"/>
    <property type="project" value="UniProtKB-KW"/>
</dbReference>
<name>A0A841ZM71_9LIST</name>